<evidence type="ECO:0000313" key="3">
    <source>
        <dbReference type="Proteomes" id="UP000234433"/>
    </source>
</evidence>
<name>A0A2H1KEL2_9MICO</name>
<feature type="compositionally biased region" description="Basic and acidic residues" evidence="1">
    <location>
        <begin position="131"/>
        <end position="140"/>
    </location>
</feature>
<accession>A0A2H1KEL2</accession>
<gene>
    <name evidence="2" type="ORF">BANT918_02396</name>
</gene>
<evidence type="ECO:0000256" key="1">
    <source>
        <dbReference type="SAM" id="MobiDB-lite"/>
    </source>
</evidence>
<dbReference type="Proteomes" id="UP000234433">
    <property type="component" value="Unassembled WGS sequence"/>
</dbReference>
<reference evidence="2 3" key="1">
    <citation type="submission" date="2017-03" db="EMBL/GenBank/DDBJ databases">
        <authorList>
            <person name="Afonso C.L."/>
            <person name="Miller P.J."/>
            <person name="Scott M.A."/>
            <person name="Spackman E."/>
            <person name="Goraichik I."/>
            <person name="Dimitrov K.M."/>
            <person name="Suarez D.L."/>
            <person name="Swayne D.E."/>
        </authorList>
    </citation>
    <scope>NUCLEOTIDE SEQUENCE [LARGE SCALE GENOMIC DNA]</scope>
    <source>
        <strain evidence="2 3">CNRZ 918</strain>
    </source>
</reference>
<feature type="region of interest" description="Disordered" evidence="1">
    <location>
        <begin position="82"/>
        <end position="140"/>
    </location>
</feature>
<dbReference type="OrthoDB" id="9978897at2"/>
<sequence length="140" mass="15974">MLAWALRHERAALTADFQREYRLDIEGLYSGEISVLRAARLTAKLPRGSQLWRALGGAMAVTDEWDLLNAIEHNIRAMPWAFSDSKERGKAPEPMPYPEINEKYAQASGTKRQRQSSEDYVTKKALARRKQLQEARESKG</sequence>
<evidence type="ECO:0000313" key="2">
    <source>
        <dbReference type="EMBL" id="SMX98146.1"/>
    </source>
</evidence>
<protein>
    <submittedName>
        <fullName evidence="2">Uncharacterized protein</fullName>
    </submittedName>
</protein>
<dbReference type="EMBL" id="FXZD01000007">
    <property type="protein sequence ID" value="SMX98146.1"/>
    <property type="molecule type" value="Genomic_DNA"/>
</dbReference>
<proteinExistence type="predicted"/>
<dbReference type="RefSeq" id="WP_101620442.1">
    <property type="nucleotide sequence ID" value="NZ_FXZD01000007.1"/>
</dbReference>
<organism evidence="2 3">
    <name type="scientific">Brevibacterium antiquum CNRZ 918</name>
    <dbReference type="NCBI Taxonomy" id="1255637"/>
    <lineage>
        <taxon>Bacteria</taxon>
        <taxon>Bacillati</taxon>
        <taxon>Actinomycetota</taxon>
        <taxon>Actinomycetes</taxon>
        <taxon>Micrococcales</taxon>
        <taxon>Brevibacteriaceae</taxon>
        <taxon>Brevibacterium</taxon>
    </lineage>
</organism>
<dbReference type="AlphaFoldDB" id="A0A2H1KEL2"/>